<feature type="domain" description="Response regulatory" evidence="7">
    <location>
        <begin position="13"/>
        <end position="127"/>
    </location>
</feature>
<dbReference type="InterPro" id="IPR001789">
    <property type="entry name" value="Sig_transdc_resp-reg_receiver"/>
</dbReference>
<evidence type="ECO:0000256" key="3">
    <source>
        <dbReference type="ARBA" id="ARBA00023015"/>
    </source>
</evidence>
<gene>
    <name evidence="8" type="ORF">BON30_03315</name>
</gene>
<evidence type="ECO:0000256" key="1">
    <source>
        <dbReference type="ARBA" id="ARBA00022553"/>
    </source>
</evidence>
<keyword evidence="1 6" id="KW-0597">Phosphoprotein</keyword>
<name>A0A1L9BIY9_9BACT</name>
<sequence>MTSPNPNLSSAPTLLLVDDEAVFRERLARAFRERGFEVGTAGSYEEALALASRESPEVAVVDLRMPGRGGLELVRALHALDSSTRIIVLTGYGSIATAVEAVKLGAFNYLPKPADVDDLLLAFSRGPGEATHVTEDFQPPSLARAEWEHIQRVLSDCGGNISEAARRLGLHRRSLQRKLQKYPPAQ</sequence>
<dbReference type="GO" id="GO:0032993">
    <property type="term" value="C:protein-DNA complex"/>
    <property type="evidence" value="ECO:0007669"/>
    <property type="project" value="TreeGrafter"/>
</dbReference>
<keyword evidence="3" id="KW-0805">Transcription regulation</keyword>
<evidence type="ECO:0000256" key="5">
    <source>
        <dbReference type="ARBA" id="ARBA00023163"/>
    </source>
</evidence>
<dbReference type="SUPFAM" id="SSF46689">
    <property type="entry name" value="Homeodomain-like"/>
    <property type="match status" value="1"/>
</dbReference>
<dbReference type="PANTHER" id="PTHR48111:SF1">
    <property type="entry name" value="TWO-COMPONENT RESPONSE REGULATOR ORR33"/>
    <property type="match status" value="1"/>
</dbReference>
<comment type="caution">
    <text evidence="8">The sequence shown here is derived from an EMBL/GenBank/DDBJ whole genome shotgun (WGS) entry which is preliminary data.</text>
</comment>
<dbReference type="Proteomes" id="UP000182229">
    <property type="component" value="Unassembled WGS sequence"/>
</dbReference>
<dbReference type="EMBL" id="MPIN01000001">
    <property type="protein sequence ID" value="OJH42252.1"/>
    <property type="molecule type" value="Genomic_DNA"/>
</dbReference>
<dbReference type="OrthoDB" id="9788090at2"/>
<keyword evidence="9" id="KW-1185">Reference proteome</keyword>
<dbReference type="GO" id="GO:0005829">
    <property type="term" value="C:cytosol"/>
    <property type="evidence" value="ECO:0007669"/>
    <property type="project" value="TreeGrafter"/>
</dbReference>
<dbReference type="PROSITE" id="PS50110">
    <property type="entry name" value="RESPONSE_REGULATORY"/>
    <property type="match status" value="1"/>
</dbReference>
<dbReference type="AlphaFoldDB" id="A0A1L9BIY9"/>
<dbReference type="RefSeq" id="WP_071896342.1">
    <property type="nucleotide sequence ID" value="NZ_MPIN01000001.1"/>
</dbReference>
<dbReference type="InterPro" id="IPR009057">
    <property type="entry name" value="Homeodomain-like_sf"/>
</dbReference>
<dbReference type="GO" id="GO:0000976">
    <property type="term" value="F:transcription cis-regulatory region binding"/>
    <property type="evidence" value="ECO:0007669"/>
    <property type="project" value="TreeGrafter"/>
</dbReference>
<accession>A0A1L9BIY9</accession>
<dbReference type="GO" id="GO:0000156">
    <property type="term" value="F:phosphorelay response regulator activity"/>
    <property type="evidence" value="ECO:0007669"/>
    <property type="project" value="TreeGrafter"/>
</dbReference>
<proteinExistence type="predicted"/>
<keyword evidence="4" id="KW-0238">DNA-binding</keyword>
<dbReference type="InterPro" id="IPR011006">
    <property type="entry name" value="CheY-like_superfamily"/>
</dbReference>
<reference evidence="9" key="1">
    <citation type="submission" date="2016-11" db="EMBL/GenBank/DDBJ databases">
        <authorList>
            <person name="Shukria A."/>
            <person name="Stevens D.C."/>
        </authorList>
    </citation>
    <scope>NUCLEOTIDE SEQUENCE [LARGE SCALE GENOMIC DNA]</scope>
    <source>
        <strain evidence="9">Cbfe23</strain>
    </source>
</reference>
<dbReference type="Pfam" id="PF02954">
    <property type="entry name" value="HTH_8"/>
    <property type="match status" value="1"/>
</dbReference>
<dbReference type="PANTHER" id="PTHR48111">
    <property type="entry name" value="REGULATOR OF RPOS"/>
    <property type="match status" value="1"/>
</dbReference>
<feature type="modified residue" description="4-aspartylphosphate" evidence="6">
    <location>
        <position position="62"/>
    </location>
</feature>
<dbReference type="GO" id="GO:0006355">
    <property type="term" value="P:regulation of DNA-templated transcription"/>
    <property type="evidence" value="ECO:0007669"/>
    <property type="project" value="TreeGrafter"/>
</dbReference>
<evidence type="ECO:0000313" key="8">
    <source>
        <dbReference type="EMBL" id="OJH42252.1"/>
    </source>
</evidence>
<evidence type="ECO:0000256" key="6">
    <source>
        <dbReference type="PROSITE-ProRule" id="PRU00169"/>
    </source>
</evidence>
<evidence type="ECO:0000256" key="4">
    <source>
        <dbReference type="ARBA" id="ARBA00023125"/>
    </source>
</evidence>
<dbReference type="SUPFAM" id="SSF52172">
    <property type="entry name" value="CheY-like"/>
    <property type="match status" value="1"/>
</dbReference>
<dbReference type="InterPro" id="IPR002197">
    <property type="entry name" value="HTH_Fis"/>
</dbReference>
<dbReference type="CDD" id="cd17563">
    <property type="entry name" value="REC_RegA-like"/>
    <property type="match status" value="1"/>
</dbReference>
<keyword evidence="5" id="KW-0804">Transcription</keyword>
<dbReference type="SMART" id="SM00448">
    <property type="entry name" value="REC"/>
    <property type="match status" value="1"/>
</dbReference>
<reference evidence="8 9" key="2">
    <citation type="submission" date="2016-12" db="EMBL/GenBank/DDBJ databases">
        <title>Draft Genome Sequence of Cystobacter ferrugineus Strain Cbfe23.</title>
        <authorList>
            <person name="Akbar S."/>
            <person name="Dowd S.E."/>
            <person name="Stevens D.C."/>
        </authorList>
    </citation>
    <scope>NUCLEOTIDE SEQUENCE [LARGE SCALE GENOMIC DNA]</scope>
    <source>
        <strain evidence="8 9">Cbfe23</strain>
    </source>
</reference>
<dbReference type="Gene3D" id="1.10.10.60">
    <property type="entry name" value="Homeodomain-like"/>
    <property type="match status" value="1"/>
</dbReference>
<evidence type="ECO:0000259" key="7">
    <source>
        <dbReference type="PROSITE" id="PS50110"/>
    </source>
</evidence>
<evidence type="ECO:0000256" key="2">
    <source>
        <dbReference type="ARBA" id="ARBA00023012"/>
    </source>
</evidence>
<evidence type="ECO:0000313" key="9">
    <source>
        <dbReference type="Proteomes" id="UP000182229"/>
    </source>
</evidence>
<dbReference type="InterPro" id="IPR039420">
    <property type="entry name" value="WalR-like"/>
</dbReference>
<keyword evidence="2" id="KW-0902">Two-component regulatory system</keyword>
<dbReference type="PRINTS" id="PR01590">
    <property type="entry name" value="HTHFIS"/>
</dbReference>
<dbReference type="STRING" id="83449.BON30_03315"/>
<dbReference type="Gene3D" id="3.40.50.2300">
    <property type="match status" value="1"/>
</dbReference>
<organism evidence="8 9">
    <name type="scientific">Cystobacter ferrugineus</name>
    <dbReference type="NCBI Taxonomy" id="83449"/>
    <lineage>
        <taxon>Bacteria</taxon>
        <taxon>Pseudomonadati</taxon>
        <taxon>Myxococcota</taxon>
        <taxon>Myxococcia</taxon>
        <taxon>Myxococcales</taxon>
        <taxon>Cystobacterineae</taxon>
        <taxon>Archangiaceae</taxon>
        <taxon>Cystobacter</taxon>
    </lineage>
</organism>
<protein>
    <submittedName>
        <fullName evidence="8">Two-component system response regulator</fullName>
    </submittedName>
</protein>
<dbReference type="Pfam" id="PF00072">
    <property type="entry name" value="Response_reg"/>
    <property type="match status" value="1"/>
</dbReference>